<feature type="domain" description="NTF2" evidence="8">
    <location>
        <begin position="272"/>
        <end position="459"/>
    </location>
</feature>
<dbReference type="Pfam" id="PF18444">
    <property type="entry name" value="RRM_9"/>
    <property type="match status" value="1"/>
</dbReference>
<dbReference type="SUPFAM" id="SSF54427">
    <property type="entry name" value="NTF2-like"/>
    <property type="match status" value="1"/>
</dbReference>
<dbReference type="Gene3D" id="1.10.8.10">
    <property type="entry name" value="DNA helicase RuvA subunit, C-terminal domain"/>
    <property type="match status" value="1"/>
</dbReference>
<dbReference type="PANTHER" id="PTHR10662:SF22">
    <property type="entry name" value="NUCLEAR RNA EXPORT FACTOR 1"/>
    <property type="match status" value="1"/>
</dbReference>
<dbReference type="CDD" id="cd14342">
    <property type="entry name" value="UBA_TAP-C"/>
    <property type="match status" value="1"/>
</dbReference>
<organism evidence="10 11">
    <name type="scientific">Huiozyma naganishii (strain ATCC MYA-139 / BCRC 22969 / CBS 8797 / KCTC 17520 / NBRC 10181 / NCYC 3082 / Yp74L-3)</name>
    <name type="common">Yeast</name>
    <name type="synonym">Kazachstania naganishii</name>
    <dbReference type="NCBI Taxonomy" id="1071383"/>
    <lineage>
        <taxon>Eukaryota</taxon>
        <taxon>Fungi</taxon>
        <taxon>Dikarya</taxon>
        <taxon>Ascomycota</taxon>
        <taxon>Saccharomycotina</taxon>
        <taxon>Saccharomycetes</taxon>
        <taxon>Saccharomycetales</taxon>
        <taxon>Saccharomycetaceae</taxon>
        <taxon>Huiozyma</taxon>
    </lineage>
</organism>
<dbReference type="InterPro" id="IPR002075">
    <property type="entry name" value="NTF2_dom"/>
</dbReference>
<evidence type="ECO:0008006" key="12">
    <source>
        <dbReference type="Google" id="ProtNLM"/>
    </source>
</evidence>
<evidence type="ECO:0000259" key="9">
    <source>
        <dbReference type="PROSITE" id="PS51281"/>
    </source>
</evidence>
<comment type="subcellular location">
    <subcellularLocation>
        <location evidence="1">Nucleus</location>
    </subcellularLocation>
</comment>
<evidence type="ECO:0000256" key="5">
    <source>
        <dbReference type="ARBA" id="ARBA00022737"/>
    </source>
</evidence>
<evidence type="ECO:0000256" key="4">
    <source>
        <dbReference type="ARBA" id="ARBA00022614"/>
    </source>
</evidence>
<dbReference type="KEGG" id="kng:KNAG_0J01850"/>
<proteinExistence type="inferred from homology"/>
<evidence type="ECO:0000256" key="2">
    <source>
        <dbReference type="ARBA" id="ARBA00009285"/>
    </source>
</evidence>
<evidence type="ECO:0000256" key="7">
    <source>
        <dbReference type="ARBA" id="ARBA00023242"/>
    </source>
</evidence>
<dbReference type="SUPFAM" id="SSF46934">
    <property type="entry name" value="UBA-like"/>
    <property type="match status" value="1"/>
</dbReference>
<keyword evidence="5" id="KW-0677">Repeat</keyword>
<keyword evidence="3" id="KW-0813">Transport</keyword>
<name>J7SAL0_HUIN7</name>
<dbReference type="eggNOG" id="KOG3763">
    <property type="taxonomic scope" value="Eukaryota"/>
</dbReference>
<dbReference type="InterPro" id="IPR057125">
    <property type="entry name" value="NXF1/2/3/5-like_LRR"/>
</dbReference>
<dbReference type="EMBL" id="HE978323">
    <property type="protein sequence ID" value="CCK72266.1"/>
    <property type="molecule type" value="Genomic_DNA"/>
</dbReference>
<dbReference type="RefSeq" id="XP_022466511.1">
    <property type="nucleotide sequence ID" value="XM_022610190.1"/>
</dbReference>
<dbReference type="InterPro" id="IPR005637">
    <property type="entry name" value="TAP_C_dom"/>
</dbReference>
<dbReference type="Pfam" id="PF03943">
    <property type="entry name" value="TAP_C"/>
    <property type="match status" value="1"/>
</dbReference>
<dbReference type="Gene3D" id="3.10.450.50">
    <property type="match status" value="1"/>
</dbReference>
<dbReference type="InterPro" id="IPR032675">
    <property type="entry name" value="LRR_dom_sf"/>
</dbReference>
<evidence type="ECO:0000256" key="6">
    <source>
        <dbReference type="ARBA" id="ARBA00022816"/>
    </source>
</evidence>
<dbReference type="STRING" id="1071383.J7SAL0"/>
<dbReference type="GO" id="GO:0005634">
    <property type="term" value="C:nucleus"/>
    <property type="evidence" value="ECO:0007669"/>
    <property type="project" value="UniProtKB-SubCell"/>
</dbReference>
<keyword evidence="11" id="KW-1185">Reference proteome</keyword>
<dbReference type="InterPro" id="IPR030217">
    <property type="entry name" value="NXF_fam"/>
</dbReference>
<dbReference type="InterPro" id="IPR032710">
    <property type="entry name" value="NTF2-like_dom_sf"/>
</dbReference>
<gene>
    <name evidence="10" type="primary">KNAG0J01850</name>
    <name evidence="10" type="ordered locus">KNAG_0J01850</name>
</gene>
<dbReference type="SMART" id="SM00804">
    <property type="entry name" value="TAP_C"/>
    <property type="match status" value="1"/>
</dbReference>
<evidence type="ECO:0000256" key="1">
    <source>
        <dbReference type="ARBA" id="ARBA00004123"/>
    </source>
</evidence>
<evidence type="ECO:0000259" key="8">
    <source>
        <dbReference type="PROSITE" id="PS50177"/>
    </source>
</evidence>
<dbReference type="InterPro" id="IPR040736">
    <property type="entry name" value="Mex67_RRM"/>
</dbReference>
<evidence type="ECO:0000313" key="11">
    <source>
        <dbReference type="Proteomes" id="UP000006310"/>
    </source>
</evidence>
<dbReference type="GO" id="GO:0016973">
    <property type="term" value="P:poly(A)+ mRNA export from nucleus"/>
    <property type="evidence" value="ECO:0007669"/>
    <property type="project" value="TreeGrafter"/>
</dbReference>
<dbReference type="GO" id="GO:0003723">
    <property type="term" value="F:RNA binding"/>
    <property type="evidence" value="ECO:0007669"/>
    <property type="project" value="TreeGrafter"/>
</dbReference>
<dbReference type="Pfam" id="PF22602">
    <property type="entry name" value="NXF_NTF2"/>
    <property type="match status" value="1"/>
</dbReference>
<dbReference type="SUPFAM" id="SSF52058">
    <property type="entry name" value="L domain-like"/>
    <property type="match status" value="1"/>
</dbReference>
<feature type="domain" description="TAP-C" evidence="9">
    <location>
        <begin position="545"/>
        <end position="596"/>
    </location>
</feature>
<dbReference type="OMA" id="TEYKMES"/>
<dbReference type="HOGENOM" id="CLU_024991_1_1_1"/>
<dbReference type="InterPro" id="IPR018222">
    <property type="entry name" value="Nuclear_transport_factor_2_euk"/>
</dbReference>
<evidence type="ECO:0000256" key="3">
    <source>
        <dbReference type="ARBA" id="ARBA00022448"/>
    </source>
</evidence>
<accession>J7SAL0</accession>
<keyword evidence="6" id="KW-0509">mRNA transport</keyword>
<protein>
    <recommendedName>
        <fullName evidence="12">TAP-C domain-containing protein</fullName>
    </recommendedName>
</protein>
<dbReference type="PANTHER" id="PTHR10662">
    <property type="entry name" value="NUCLEAR RNA EXPORT FACTOR"/>
    <property type="match status" value="1"/>
</dbReference>
<sequence length="596" mass="65586">MDGFRNGTVGQRPVGRMKVGVRNWQNATLPDLVNFVSRNTGIALLDPIVEGPLVIGYVATPMQADQLVRWSGVNFAGGNLVFEAMGADTANTSHTIEFLRSVVLKRYDPTTRLLNLGDLYSDPDLQQKGMLSSVSTRSRTIPALVKIASQDPAVVVESINLAGNRLKDLACLESLPEMLPRLKNLCLANNLLASTGLFEFWRRKFRDLSELLMVNNPVTKYRGYKSDMLAIFPKLVILDSVVVRDATKVEAVYKFPFPPAQFFFEDNQLGPTITDFVTNFLNCWDSDRNQLMGLYMEQSQFSLCLDSSAVGRNVSGADQSPPFGHYLTQSRNTLKVSSAKTLEQRLGFGQSQISTIFRYLPRSRHHLLEQPTEYKMESFSFPQVNGFVVCLHGYFEETEAPELKQESSPAKPGMRTRRYANNFNSNTKTKLSKKSFDRVWTIVPVSNGGLVIASELLTVRAYAPNAWSIPLSQSKDSSLLTSPPAGYQPLPSISASASPGIPPPMSAGTPITPTAAGGAMSPPTAVGTSMSTFQIPPDVQARLNPMQLDTLAKIHQLTKLNAEYTFMLAEQSGWNLEVAMTNFQNSAATLPANAFT</sequence>
<dbReference type="GeneID" id="34528021"/>
<dbReference type="Proteomes" id="UP000006310">
    <property type="component" value="Chromosome 10"/>
</dbReference>
<dbReference type="Pfam" id="PF24048">
    <property type="entry name" value="LRR_NXF1-5"/>
    <property type="match status" value="1"/>
</dbReference>
<keyword evidence="4" id="KW-0433">Leucine-rich repeat</keyword>
<dbReference type="AlphaFoldDB" id="J7SAL0"/>
<dbReference type="Gene3D" id="3.80.10.10">
    <property type="entry name" value="Ribonuclease Inhibitor"/>
    <property type="match status" value="1"/>
</dbReference>
<reference evidence="10 11" key="1">
    <citation type="journal article" date="2011" name="Proc. Natl. Acad. Sci. U.S.A.">
        <title>Evolutionary erosion of yeast sex chromosomes by mating-type switching accidents.</title>
        <authorList>
            <person name="Gordon J.L."/>
            <person name="Armisen D."/>
            <person name="Proux-Wera E."/>
            <person name="Oheigeartaigh S.S."/>
            <person name="Byrne K.P."/>
            <person name="Wolfe K.H."/>
        </authorList>
    </citation>
    <scope>NUCLEOTIDE SEQUENCE [LARGE SCALE GENOMIC DNA]</scope>
    <source>
        <strain evidence="11">ATCC MYA-139 / BCRC 22969 / CBS 8797 / CCRC 22969 / KCTC 17520 / NBRC 10181 / NCYC 3082</strain>
    </source>
</reference>
<comment type="similarity">
    <text evidence="2">Belongs to the NXF family.</text>
</comment>
<evidence type="ECO:0000313" key="10">
    <source>
        <dbReference type="EMBL" id="CCK72266.1"/>
    </source>
</evidence>
<reference evidence="11" key="2">
    <citation type="submission" date="2012-08" db="EMBL/GenBank/DDBJ databases">
        <title>Genome sequence of Kazachstania naganishii.</title>
        <authorList>
            <person name="Gordon J.L."/>
            <person name="Armisen D."/>
            <person name="Proux-Wera E."/>
            <person name="OhEigeartaigh S.S."/>
            <person name="Byrne K.P."/>
            <person name="Wolfe K.H."/>
        </authorList>
    </citation>
    <scope>NUCLEOTIDE SEQUENCE [LARGE SCALE GENOMIC DNA]</scope>
    <source>
        <strain evidence="11">ATCC MYA-139 / BCRC 22969 / CBS 8797 / CCRC 22969 / KCTC 17520 / NBRC 10181 / NCYC 3082</strain>
    </source>
</reference>
<keyword evidence="7" id="KW-0539">Nucleus</keyword>
<dbReference type="OrthoDB" id="25872at2759"/>
<dbReference type="InterPro" id="IPR009060">
    <property type="entry name" value="UBA-like_sf"/>
</dbReference>
<dbReference type="PROSITE" id="PS51281">
    <property type="entry name" value="TAP_C"/>
    <property type="match status" value="1"/>
</dbReference>
<dbReference type="PROSITE" id="PS50177">
    <property type="entry name" value="NTF2_DOMAIN"/>
    <property type="match status" value="1"/>
</dbReference>